<feature type="compositionally biased region" description="Low complexity" evidence="1">
    <location>
        <begin position="1"/>
        <end position="16"/>
    </location>
</feature>
<dbReference type="AlphaFoldDB" id="A0A175WDK2"/>
<proteinExistence type="predicted"/>
<comment type="caution">
    <text evidence="2">The sequence shown here is derived from an EMBL/GenBank/DDBJ whole genome shotgun (WGS) entry which is preliminary data.</text>
</comment>
<dbReference type="STRING" id="100816.A0A175WDK2"/>
<reference evidence="2 3" key="1">
    <citation type="journal article" date="2016" name="Genome Announc.">
        <title>Genome Sequence of Madurella mycetomatis mm55, Isolated from a Human Mycetoma Case in Sudan.</title>
        <authorList>
            <person name="Smit S."/>
            <person name="Derks M.F."/>
            <person name="Bervoets S."/>
            <person name="Fahal A."/>
            <person name="van Leeuwen W."/>
            <person name="van Belkum A."/>
            <person name="van de Sande W.W."/>
        </authorList>
    </citation>
    <scope>NUCLEOTIDE SEQUENCE [LARGE SCALE GENOMIC DNA]</scope>
    <source>
        <strain evidence="3">mm55</strain>
    </source>
</reference>
<dbReference type="VEuPathDB" id="FungiDB:MMYC01_201396"/>
<protein>
    <submittedName>
        <fullName evidence="2">Uncharacterized protein</fullName>
    </submittedName>
</protein>
<organism evidence="2 3">
    <name type="scientific">Madurella mycetomatis</name>
    <dbReference type="NCBI Taxonomy" id="100816"/>
    <lineage>
        <taxon>Eukaryota</taxon>
        <taxon>Fungi</taxon>
        <taxon>Dikarya</taxon>
        <taxon>Ascomycota</taxon>
        <taxon>Pezizomycotina</taxon>
        <taxon>Sordariomycetes</taxon>
        <taxon>Sordariomycetidae</taxon>
        <taxon>Sordariales</taxon>
        <taxon>Sordariales incertae sedis</taxon>
        <taxon>Madurella</taxon>
    </lineage>
</organism>
<dbReference type="OrthoDB" id="4900256at2759"/>
<dbReference type="Proteomes" id="UP000078237">
    <property type="component" value="Unassembled WGS sequence"/>
</dbReference>
<accession>A0A175WDK2</accession>
<name>A0A175WDK2_9PEZI</name>
<evidence type="ECO:0000256" key="1">
    <source>
        <dbReference type="SAM" id="MobiDB-lite"/>
    </source>
</evidence>
<evidence type="ECO:0000313" key="2">
    <source>
        <dbReference type="EMBL" id="KXX81200.1"/>
    </source>
</evidence>
<evidence type="ECO:0000313" key="3">
    <source>
        <dbReference type="Proteomes" id="UP000078237"/>
    </source>
</evidence>
<feature type="region of interest" description="Disordered" evidence="1">
    <location>
        <begin position="1"/>
        <end position="20"/>
    </location>
</feature>
<keyword evidence="3" id="KW-1185">Reference proteome</keyword>
<sequence length="199" mass="22922">MPQPAQSPAGPGPVASEKIPPLQNIAPSVFVPLQEDILKADLPRDRVERLRRILKTIDYQREGVKESLMYMFEREKKRIMMQAAEMEQTLGSPKIRPGLPPEEVEEIIRNMEAPAQPGADYNIRDMPQLDFRLPVPPDVPLRDRTVIELLYIVESGLVQLNGYKKHMADIQKYYLERLERELARVDEVGKRPEERDKGI</sequence>
<dbReference type="EMBL" id="LCTW02000040">
    <property type="protein sequence ID" value="KXX81200.1"/>
    <property type="molecule type" value="Genomic_DNA"/>
</dbReference>
<gene>
    <name evidence="2" type="ORF">MMYC01_201396</name>
</gene>